<dbReference type="EMBL" id="QYTW02000025">
    <property type="protein sequence ID" value="RST58016.1"/>
    <property type="molecule type" value="Genomic_DNA"/>
</dbReference>
<protein>
    <submittedName>
        <fullName evidence="1">Uncharacterized protein</fullName>
    </submittedName>
</protein>
<dbReference type="AlphaFoldDB" id="A0A429X3Q6"/>
<comment type="caution">
    <text evidence="1">The sequence shown here is derived from an EMBL/GenBank/DDBJ whole genome shotgun (WGS) entry which is preliminary data.</text>
</comment>
<dbReference type="RefSeq" id="WP_120117745.1">
    <property type="nucleotide sequence ID" value="NZ_BORI01000011.1"/>
</dbReference>
<name>A0A429X3Q6_SIMTE</name>
<reference evidence="1 2" key="1">
    <citation type="submission" date="2018-12" db="EMBL/GenBank/DDBJ databases">
        <authorList>
            <person name="Sun L."/>
            <person name="Chen Z."/>
        </authorList>
    </citation>
    <scope>NUCLEOTIDE SEQUENCE [LARGE SCALE GENOMIC DNA]</scope>
    <source>
        <strain evidence="1 2">LMG 29736</strain>
    </source>
</reference>
<sequence>MPTNKMNFLQVIKKDMSEVNNRGVVKVNYKALNKLVEEHERLSNYHGDIEGNEDFTIEDEGIEFYGNETLTVNYMALAELVDRYERLLEFIMIRNVHISQLKIRLKSP</sequence>
<organism evidence="1 2">
    <name type="scientific">Siminovitchia terrae</name>
    <name type="common">Bacillus terrae</name>
    <dbReference type="NCBI Taxonomy" id="1914933"/>
    <lineage>
        <taxon>Bacteria</taxon>
        <taxon>Bacillati</taxon>
        <taxon>Bacillota</taxon>
        <taxon>Bacilli</taxon>
        <taxon>Bacillales</taxon>
        <taxon>Bacillaceae</taxon>
        <taxon>Siminovitchia</taxon>
    </lineage>
</organism>
<proteinExistence type="predicted"/>
<gene>
    <name evidence="1" type="ORF">D5F11_019720</name>
</gene>
<evidence type="ECO:0000313" key="2">
    <source>
        <dbReference type="Proteomes" id="UP000287296"/>
    </source>
</evidence>
<evidence type="ECO:0000313" key="1">
    <source>
        <dbReference type="EMBL" id="RST58016.1"/>
    </source>
</evidence>
<dbReference type="Proteomes" id="UP000287296">
    <property type="component" value="Unassembled WGS sequence"/>
</dbReference>
<accession>A0A429X3Q6</accession>